<dbReference type="InterPro" id="IPR039425">
    <property type="entry name" value="RNA_pol_sigma-70-like"/>
</dbReference>
<feature type="domain" description="RNA polymerase sigma factor 70 region 4 type 2" evidence="8">
    <location>
        <begin position="113"/>
        <end position="164"/>
    </location>
</feature>
<dbReference type="InterPro" id="IPR013249">
    <property type="entry name" value="RNA_pol_sigma70_r4_t2"/>
</dbReference>
<gene>
    <name evidence="9" type="ORF">ACFS7Y_14035</name>
</gene>
<evidence type="ECO:0000313" key="10">
    <source>
        <dbReference type="Proteomes" id="UP001597525"/>
    </source>
</evidence>
<dbReference type="NCBIfam" id="TIGR02937">
    <property type="entry name" value="sigma70-ECF"/>
    <property type="match status" value="1"/>
</dbReference>
<dbReference type="InterPro" id="IPR014327">
    <property type="entry name" value="RNA_pol_sigma70_bacteroid"/>
</dbReference>
<evidence type="ECO:0000256" key="5">
    <source>
        <dbReference type="ARBA" id="ARBA00023163"/>
    </source>
</evidence>
<feature type="domain" description="RNA polymerase sigma-70 region 2" evidence="7">
    <location>
        <begin position="16"/>
        <end position="79"/>
    </location>
</feature>
<dbReference type="InterPro" id="IPR013324">
    <property type="entry name" value="RNA_pol_sigma_r3/r4-like"/>
</dbReference>
<protein>
    <recommendedName>
        <fullName evidence="6">RNA polymerase sigma factor</fullName>
    </recommendedName>
</protein>
<keyword evidence="5 6" id="KW-0804">Transcription</keyword>
<evidence type="ECO:0000256" key="4">
    <source>
        <dbReference type="ARBA" id="ARBA00023125"/>
    </source>
</evidence>
<organism evidence="9 10">
    <name type="scientific">Sphingobacterium bambusae</name>
    <dbReference type="NCBI Taxonomy" id="662858"/>
    <lineage>
        <taxon>Bacteria</taxon>
        <taxon>Pseudomonadati</taxon>
        <taxon>Bacteroidota</taxon>
        <taxon>Sphingobacteriia</taxon>
        <taxon>Sphingobacteriales</taxon>
        <taxon>Sphingobacteriaceae</taxon>
        <taxon>Sphingobacterium</taxon>
    </lineage>
</organism>
<dbReference type="CDD" id="cd06171">
    <property type="entry name" value="Sigma70_r4"/>
    <property type="match status" value="1"/>
</dbReference>
<dbReference type="SUPFAM" id="SSF88946">
    <property type="entry name" value="Sigma2 domain of RNA polymerase sigma factors"/>
    <property type="match status" value="1"/>
</dbReference>
<accession>A0ABW6BLD9</accession>
<dbReference type="SUPFAM" id="SSF88659">
    <property type="entry name" value="Sigma3 and sigma4 domains of RNA polymerase sigma factors"/>
    <property type="match status" value="1"/>
</dbReference>
<dbReference type="InterPro" id="IPR007627">
    <property type="entry name" value="RNA_pol_sigma70_r2"/>
</dbReference>
<reference evidence="10" key="1">
    <citation type="journal article" date="2019" name="Int. J. Syst. Evol. Microbiol.">
        <title>The Global Catalogue of Microorganisms (GCM) 10K type strain sequencing project: providing services to taxonomists for standard genome sequencing and annotation.</title>
        <authorList>
            <consortium name="The Broad Institute Genomics Platform"/>
            <consortium name="The Broad Institute Genome Sequencing Center for Infectious Disease"/>
            <person name="Wu L."/>
            <person name="Ma J."/>
        </authorList>
    </citation>
    <scope>NUCLEOTIDE SEQUENCE [LARGE SCALE GENOMIC DNA]</scope>
    <source>
        <strain evidence="10">KCTC 22814</strain>
    </source>
</reference>
<dbReference type="InterPro" id="IPR036388">
    <property type="entry name" value="WH-like_DNA-bd_sf"/>
</dbReference>
<dbReference type="Pfam" id="PF04542">
    <property type="entry name" value="Sigma70_r2"/>
    <property type="match status" value="1"/>
</dbReference>
<keyword evidence="3 6" id="KW-0731">Sigma factor</keyword>
<dbReference type="PANTHER" id="PTHR43133">
    <property type="entry name" value="RNA POLYMERASE ECF-TYPE SIGMA FACTO"/>
    <property type="match status" value="1"/>
</dbReference>
<evidence type="ECO:0000259" key="7">
    <source>
        <dbReference type="Pfam" id="PF04542"/>
    </source>
</evidence>
<evidence type="ECO:0000256" key="3">
    <source>
        <dbReference type="ARBA" id="ARBA00023082"/>
    </source>
</evidence>
<dbReference type="Pfam" id="PF08281">
    <property type="entry name" value="Sigma70_r4_2"/>
    <property type="match status" value="1"/>
</dbReference>
<dbReference type="InterPro" id="IPR014284">
    <property type="entry name" value="RNA_pol_sigma-70_dom"/>
</dbReference>
<comment type="caution">
    <text evidence="9">The sequence shown here is derived from an EMBL/GenBank/DDBJ whole genome shotgun (WGS) entry which is preliminary data.</text>
</comment>
<evidence type="ECO:0000259" key="8">
    <source>
        <dbReference type="Pfam" id="PF08281"/>
    </source>
</evidence>
<dbReference type="InterPro" id="IPR000838">
    <property type="entry name" value="RNA_pol_sigma70_ECF_CS"/>
</dbReference>
<sequence length="188" mass="21708">MKKLKAGDYLAFKAVYDSYAQPLLSFIYKIIKDIDLAEDILQLTFVKIWKNHQSIDIDKSFDAYIFQIASHSSIDALRHIAQDERKKEKLREQGEELALSVEEAFLLKEQNLLIENVLAQLPAQRREIFRLCKLEGYSYQEAADALGISPSTISNQLVSALKTLRQLLKEHGDKPLLIIYLSTHYIFY</sequence>
<evidence type="ECO:0000256" key="6">
    <source>
        <dbReference type="RuleBase" id="RU000716"/>
    </source>
</evidence>
<dbReference type="Proteomes" id="UP001597525">
    <property type="component" value="Unassembled WGS sequence"/>
</dbReference>
<keyword evidence="4 6" id="KW-0238">DNA-binding</keyword>
<dbReference type="RefSeq" id="WP_320185180.1">
    <property type="nucleotide sequence ID" value="NZ_CP138332.1"/>
</dbReference>
<dbReference type="PROSITE" id="PS01063">
    <property type="entry name" value="SIGMA70_ECF"/>
    <property type="match status" value="1"/>
</dbReference>
<evidence type="ECO:0000256" key="1">
    <source>
        <dbReference type="ARBA" id="ARBA00010641"/>
    </source>
</evidence>
<dbReference type="NCBIfam" id="TIGR02985">
    <property type="entry name" value="Sig70_bacteroi1"/>
    <property type="match status" value="1"/>
</dbReference>
<dbReference type="PANTHER" id="PTHR43133:SF46">
    <property type="entry name" value="RNA POLYMERASE SIGMA-70 FACTOR ECF SUBFAMILY"/>
    <property type="match status" value="1"/>
</dbReference>
<dbReference type="Gene3D" id="1.10.1740.10">
    <property type="match status" value="1"/>
</dbReference>
<comment type="similarity">
    <text evidence="1 6">Belongs to the sigma-70 factor family. ECF subfamily.</text>
</comment>
<keyword evidence="2 6" id="KW-0805">Transcription regulation</keyword>
<proteinExistence type="inferred from homology"/>
<evidence type="ECO:0000256" key="2">
    <source>
        <dbReference type="ARBA" id="ARBA00023015"/>
    </source>
</evidence>
<dbReference type="Gene3D" id="1.10.10.10">
    <property type="entry name" value="Winged helix-like DNA-binding domain superfamily/Winged helix DNA-binding domain"/>
    <property type="match status" value="1"/>
</dbReference>
<keyword evidence="10" id="KW-1185">Reference proteome</keyword>
<dbReference type="EMBL" id="JBHUPB010000009">
    <property type="protein sequence ID" value="MFD2968515.1"/>
    <property type="molecule type" value="Genomic_DNA"/>
</dbReference>
<dbReference type="InterPro" id="IPR013325">
    <property type="entry name" value="RNA_pol_sigma_r2"/>
</dbReference>
<name>A0ABW6BLD9_9SPHI</name>
<evidence type="ECO:0000313" key="9">
    <source>
        <dbReference type="EMBL" id="MFD2968515.1"/>
    </source>
</evidence>